<dbReference type="AlphaFoldDB" id="A0AAE3AU78"/>
<dbReference type="InterPro" id="IPR029039">
    <property type="entry name" value="Flavoprotein-like_sf"/>
</dbReference>
<evidence type="ECO:0000313" key="5">
    <source>
        <dbReference type="Proteomes" id="UP001199355"/>
    </source>
</evidence>
<keyword evidence="5" id="KW-1185">Reference proteome</keyword>
<keyword evidence="2" id="KW-0288">FMN</keyword>
<keyword evidence="1" id="KW-0285">Flavoprotein</keyword>
<dbReference type="InterPro" id="IPR051796">
    <property type="entry name" value="ISF_SsuE-like"/>
</dbReference>
<dbReference type="SUPFAM" id="SSF52218">
    <property type="entry name" value="Flavoproteins"/>
    <property type="match status" value="1"/>
</dbReference>
<dbReference type="Gene3D" id="3.40.50.360">
    <property type="match status" value="1"/>
</dbReference>
<dbReference type="EMBL" id="JAJEQF010000021">
    <property type="protein sequence ID" value="MCC2167864.1"/>
    <property type="molecule type" value="Genomic_DNA"/>
</dbReference>
<sequence>MAGKIKVLGLNFGRVNGECKKYLNIALEEAKAAGAETEIIDTVTKKINRCIGCGACSRMLESGKQQIRCIQKDDYEAISDAVLDADCIIVAAPVYVLGPVGQLKDFVDRFGPAHDKAYMLFENAKREDTEGDVPLEKRCLKRHLVSYISIGGAATDHWVSFGLNQLNLFGMSINMKVVDQMNAHGMWRSQELTDQTVADAKHMGRRIVEAYSKKNSEITWESDPGVCPVCHCNEMTLNGTDTVCCPVCGIYGTLKMDGHKVKVTFSEEEQNRSRLRLAGVLEHQVELGRKPRYGDKFEEYLERFKAQEDVL</sequence>
<name>A0AAE3AU78_9FIRM</name>
<proteinExistence type="predicted"/>
<evidence type="ECO:0000259" key="3">
    <source>
        <dbReference type="Pfam" id="PF03358"/>
    </source>
</evidence>
<dbReference type="PANTHER" id="PTHR43278">
    <property type="entry name" value="NAD(P)H-DEPENDENT FMN-CONTAINING OXIDOREDUCTASE YWQN-RELATED"/>
    <property type="match status" value="1"/>
</dbReference>
<evidence type="ECO:0000256" key="2">
    <source>
        <dbReference type="ARBA" id="ARBA00022643"/>
    </source>
</evidence>
<feature type="domain" description="NADPH-dependent FMN reductase-like" evidence="3">
    <location>
        <begin position="14"/>
        <end position="113"/>
    </location>
</feature>
<dbReference type="PANTHER" id="PTHR43278:SF2">
    <property type="entry name" value="IRON-SULFUR FLAVOPROTEIN"/>
    <property type="match status" value="1"/>
</dbReference>
<reference evidence="4 5" key="1">
    <citation type="submission" date="2021-10" db="EMBL/GenBank/DDBJ databases">
        <title>Anaerobic single-cell dispensing facilitates the cultivation of human gut bacteria.</title>
        <authorList>
            <person name="Afrizal A."/>
        </authorList>
    </citation>
    <scope>NUCLEOTIDE SEQUENCE [LARGE SCALE GENOMIC DNA]</scope>
    <source>
        <strain evidence="4 5">CLA-AA-H244</strain>
    </source>
</reference>
<organism evidence="4 5">
    <name type="scientific">Gallintestinimicrobium propionicum</name>
    <dbReference type="NCBI Taxonomy" id="2981770"/>
    <lineage>
        <taxon>Bacteria</taxon>
        <taxon>Bacillati</taxon>
        <taxon>Bacillota</taxon>
        <taxon>Clostridia</taxon>
        <taxon>Lachnospirales</taxon>
        <taxon>Lachnospiraceae</taxon>
        <taxon>Gallintestinimicrobium</taxon>
    </lineage>
</organism>
<accession>A0AAE3AU78</accession>
<evidence type="ECO:0000256" key="1">
    <source>
        <dbReference type="ARBA" id="ARBA00022630"/>
    </source>
</evidence>
<dbReference type="InterPro" id="IPR005025">
    <property type="entry name" value="FMN_Rdtase-like_dom"/>
</dbReference>
<comment type="caution">
    <text evidence="4">The sequence shown here is derived from an EMBL/GenBank/DDBJ whole genome shotgun (WGS) entry which is preliminary data.</text>
</comment>
<dbReference type="Pfam" id="PF03358">
    <property type="entry name" value="FMN_red"/>
    <property type="match status" value="1"/>
</dbReference>
<protein>
    <submittedName>
        <fullName evidence="4">Flavodoxin family protein</fullName>
    </submittedName>
</protein>
<evidence type="ECO:0000313" key="4">
    <source>
        <dbReference type="EMBL" id="MCC2167864.1"/>
    </source>
</evidence>
<dbReference type="GO" id="GO:0016491">
    <property type="term" value="F:oxidoreductase activity"/>
    <property type="evidence" value="ECO:0007669"/>
    <property type="project" value="InterPro"/>
</dbReference>
<dbReference type="Proteomes" id="UP001199355">
    <property type="component" value="Unassembled WGS sequence"/>
</dbReference>
<gene>
    <name evidence="4" type="ORF">LKD45_09195</name>
</gene>
<dbReference type="RefSeq" id="WP_308728344.1">
    <property type="nucleotide sequence ID" value="NZ_JAJEQF010000021.1"/>
</dbReference>